<keyword evidence="6" id="KW-1185">Reference proteome</keyword>
<dbReference type="PANTHER" id="PTHR37042">
    <property type="entry name" value="OUTER MEMBRANE PROTEIN RV1973"/>
    <property type="match status" value="1"/>
</dbReference>
<reference evidence="5 6" key="1">
    <citation type="journal article" date="2019" name="Emerg. Microbes Infect.">
        <title>Comprehensive subspecies identification of 175 nontuberculous mycobacteria species based on 7547 genomic profiles.</title>
        <authorList>
            <person name="Matsumoto Y."/>
            <person name="Kinjo T."/>
            <person name="Motooka D."/>
            <person name="Nabeya D."/>
            <person name="Jung N."/>
            <person name="Uechi K."/>
            <person name="Horii T."/>
            <person name="Iida T."/>
            <person name="Fujita J."/>
            <person name="Nakamura S."/>
        </authorList>
    </citation>
    <scope>NUCLEOTIDE SEQUENCE [LARGE SCALE GENOMIC DNA]</scope>
    <source>
        <strain evidence="5 6">JCM 30396</strain>
    </source>
</reference>
<protein>
    <submittedName>
        <fullName evidence="5">Membrane protein</fullName>
    </submittedName>
</protein>
<dbReference type="KEGG" id="mhev:MHEL_19890"/>
<dbReference type="RefSeq" id="WP_179968502.1">
    <property type="nucleotide sequence ID" value="NZ_AP022596.1"/>
</dbReference>
<feature type="transmembrane region" description="Helical" evidence="4">
    <location>
        <begin position="38"/>
        <end position="60"/>
    </location>
</feature>
<dbReference type="GO" id="GO:0016020">
    <property type="term" value="C:membrane"/>
    <property type="evidence" value="ECO:0007669"/>
    <property type="project" value="UniProtKB-SubCell"/>
</dbReference>
<keyword evidence="4" id="KW-1133">Transmembrane helix</keyword>
<proteinExistence type="predicted"/>
<gene>
    <name evidence="5" type="ORF">MHEL_19890</name>
</gene>
<feature type="region of interest" description="Disordered" evidence="3">
    <location>
        <begin position="1"/>
        <end position="33"/>
    </location>
</feature>
<dbReference type="EMBL" id="AP022596">
    <property type="protein sequence ID" value="BBY63746.1"/>
    <property type="molecule type" value="Genomic_DNA"/>
</dbReference>
<sequence>MRPATDDDIVESQASAVDETQAADGEQPRGSRLSGRRLAGVCSALVIASLLIAAGGFFAMRAHQKSVAAARAETVALAAAKDCVTATQAPDAAAMAASQQKIIECATGDFGAQATLYSGLLVDAYQAAKVQVQVSNMRAAVERHNDDGSMDVLVAVRVKVSNSQTQDQEQGYRLRVRMMPEGGTYKIAKLDQVSK</sequence>
<evidence type="ECO:0000313" key="5">
    <source>
        <dbReference type="EMBL" id="BBY63746.1"/>
    </source>
</evidence>
<dbReference type="Proteomes" id="UP000467148">
    <property type="component" value="Chromosome"/>
</dbReference>
<accession>A0A7I7T6K2</accession>
<evidence type="ECO:0000256" key="4">
    <source>
        <dbReference type="SAM" id="Phobius"/>
    </source>
</evidence>
<name>A0A7I7T6K2_9MYCO</name>
<dbReference type="AlphaFoldDB" id="A0A7I7T6K2"/>
<comment type="subcellular location">
    <subcellularLocation>
        <location evidence="1">Membrane</location>
    </subcellularLocation>
</comment>
<evidence type="ECO:0000313" key="6">
    <source>
        <dbReference type="Proteomes" id="UP000467148"/>
    </source>
</evidence>
<keyword evidence="2 4" id="KW-0472">Membrane</keyword>
<dbReference type="PANTHER" id="PTHR37042:SF4">
    <property type="entry name" value="OUTER MEMBRANE PROTEIN RV1973"/>
    <property type="match status" value="1"/>
</dbReference>
<organism evidence="5 6">
    <name type="scientific">Mycolicibacterium helvum</name>
    <dbReference type="NCBI Taxonomy" id="1534349"/>
    <lineage>
        <taxon>Bacteria</taxon>
        <taxon>Bacillati</taxon>
        <taxon>Actinomycetota</taxon>
        <taxon>Actinomycetes</taxon>
        <taxon>Mycobacteriales</taxon>
        <taxon>Mycobacteriaceae</taxon>
        <taxon>Mycolicibacterium</taxon>
    </lineage>
</organism>
<keyword evidence="4" id="KW-0812">Transmembrane</keyword>
<evidence type="ECO:0000256" key="3">
    <source>
        <dbReference type="SAM" id="MobiDB-lite"/>
    </source>
</evidence>
<evidence type="ECO:0000256" key="1">
    <source>
        <dbReference type="ARBA" id="ARBA00004370"/>
    </source>
</evidence>
<evidence type="ECO:0000256" key="2">
    <source>
        <dbReference type="ARBA" id="ARBA00023136"/>
    </source>
</evidence>
<feature type="compositionally biased region" description="Acidic residues" evidence="3">
    <location>
        <begin position="1"/>
        <end position="10"/>
    </location>
</feature>